<evidence type="ECO:0000313" key="1">
    <source>
        <dbReference type="EMBL" id="KAL3848882.1"/>
    </source>
</evidence>
<organism evidence="1 2">
    <name type="scientific">Penstemon smallii</name>
    <dbReference type="NCBI Taxonomy" id="265156"/>
    <lineage>
        <taxon>Eukaryota</taxon>
        <taxon>Viridiplantae</taxon>
        <taxon>Streptophyta</taxon>
        <taxon>Embryophyta</taxon>
        <taxon>Tracheophyta</taxon>
        <taxon>Spermatophyta</taxon>
        <taxon>Magnoliopsida</taxon>
        <taxon>eudicotyledons</taxon>
        <taxon>Gunneridae</taxon>
        <taxon>Pentapetalae</taxon>
        <taxon>asterids</taxon>
        <taxon>lamiids</taxon>
        <taxon>Lamiales</taxon>
        <taxon>Plantaginaceae</taxon>
        <taxon>Cheloneae</taxon>
        <taxon>Penstemon</taxon>
    </lineage>
</organism>
<dbReference type="PANTHER" id="PTHR47365:SF2">
    <property type="entry name" value="KELCH-LIKE PROTEIN 23"/>
    <property type="match status" value="1"/>
</dbReference>
<dbReference type="InterPro" id="IPR015915">
    <property type="entry name" value="Kelch-typ_b-propeller"/>
</dbReference>
<accession>A0ABD3UHD3</accession>
<dbReference type="EMBL" id="JBJXBP010000001">
    <property type="protein sequence ID" value="KAL3848882.1"/>
    <property type="molecule type" value="Genomic_DNA"/>
</dbReference>
<keyword evidence="2" id="KW-1185">Reference proteome</keyword>
<evidence type="ECO:0000313" key="2">
    <source>
        <dbReference type="Proteomes" id="UP001634393"/>
    </source>
</evidence>
<dbReference type="InterPro" id="IPR006652">
    <property type="entry name" value="Kelch_1"/>
</dbReference>
<sequence>MGSLSRLSQQSPTPSDNYLIYAPFCACNPNVTISTFIESYNPSNNSWNRVTSIPGHGQNLVLKDFAMVSIGYHIYVIGGRLCCKFFGQNSDNIVEALIDPMVLSCVRRYNVRTGSWDLCAPMNTPRFNFACTVADDKIYVAGGQNTLGRATGISSTECNFYFSFFFRYKCVGVTWQDKIHVVGGFVAGGENQGPFVMTRSTSEVYDPERDIWVLKSRMWELDVPPNQIVTVNGRLFSSGDCLKPWKGHIEVYDEMQKLWTMVHGSHFNCASSTSKTEEVGSNGASMRRLFLTMAPIGTQLYFLCGCKMSGKGEASRLRSEVHVFDTAANGGGWRSYEPVEEEGEKELCGHCCILKQDF</sequence>
<protein>
    <submittedName>
        <fullName evidence="1">Uncharacterized protein</fullName>
    </submittedName>
</protein>
<dbReference type="Pfam" id="PF01344">
    <property type="entry name" value="Kelch_1"/>
    <property type="match status" value="1"/>
</dbReference>
<name>A0ABD3UHD3_9LAMI</name>
<dbReference type="Gene3D" id="2.120.10.80">
    <property type="entry name" value="Kelch-type beta propeller"/>
    <property type="match status" value="2"/>
</dbReference>
<comment type="caution">
    <text evidence="1">The sequence shown here is derived from an EMBL/GenBank/DDBJ whole genome shotgun (WGS) entry which is preliminary data.</text>
</comment>
<dbReference type="Proteomes" id="UP001634393">
    <property type="component" value="Unassembled WGS sequence"/>
</dbReference>
<reference evidence="1 2" key="1">
    <citation type="submission" date="2024-12" db="EMBL/GenBank/DDBJ databases">
        <title>The unique morphological basis and parallel evolutionary history of personate flowers in Penstemon.</title>
        <authorList>
            <person name="Depatie T.H."/>
            <person name="Wessinger C.A."/>
        </authorList>
    </citation>
    <scope>NUCLEOTIDE SEQUENCE [LARGE SCALE GENOMIC DNA]</scope>
    <source>
        <strain evidence="1">WTNN_2</strain>
        <tissue evidence="1">Leaf</tissue>
    </source>
</reference>
<dbReference type="SUPFAM" id="SSF117281">
    <property type="entry name" value="Kelch motif"/>
    <property type="match status" value="1"/>
</dbReference>
<dbReference type="AlphaFoldDB" id="A0ABD3UHD3"/>
<proteinExistence type="predicted"/>
<gene>
    <name evidence="1" type="ORF">ACJIZ3_010764</name>
</gene>
<dbReference type="PANTHER" id="PTHR47365">
    <property type="entry name" value="PLANT PROTEIN, PUTATIVE-RELATED"/>
    <property type="match status" value="1"/>
</dbReference>